<feature type="transmembrane region" description="Helical" evidence="8">
    <location>
        <begin position="75"/>
        <end position="95"/>
    </location>
</feature>
<keyword evidence="3" id="KW-0813">Transport</keyword>
<protein>
    <submittedName>
        <fullName evidence="9">Riboflavin transporter RibU</fullName>
    </submittedName>
</protein>
<feature type="transmembrane region" description="Helical" evidence="8">
    <location>
        <begin position="107"/>
        <end position="127"/>
    </location>
</feature>
<dbReference type="PANTHER" id="PTHR38438">
    <property type="entry name" value="RIBOFLAVIN TRANSPORTER RIBU"/>
    <property type="match status" value="1"/>
</dbReference>
<gene>
    <name evidence="9" type="primary">ribU_6</name>
    <name evidence="9" type="ORF">SDC9_78838</name>
</gene>
<feature type="transmembrane region" description="Helical" evidence="8">
    <location>
        <begin position="147"/>
        <end position="172"/>
    </location>
</feature>
<comment type="similarity">
    <text evidence="2">Belongs to the prokaryotic riboflavin transporter (P-RFT) (TC 2.A.87) family.</text>
</comment>
<dbReference type="Gene3D" id="1.10.1760.20">
    <property type="match status" value="1"/>
</dbReference>
<dbReference type="Pfam" id="PF12822">
    <property type="entry name" value="ECF_trnsprt"/>
    <property type="match status" value="1"/>
</dbReference>
<evidence type="ECO:0000256" key="8">
    <source>
        <dbReference type="SAM" id="Phobius"/>
    </source>
</evidence>
<dbReference type="EMBL" id="VSSQ01006316">
    <property type="protein sequence ID" value="MPM32276.1"/>
    <property type="molecule type" value="Genomic_DNA"/>
</dbReference>
<dbReference type="GO" id="GO:0032217">
    <property type="term" value="F:riboflavin transmembrane transporter activity"/>
    <property type="evidence" value="ECO:0007669"/>
    <property type="project" value="InterPro"/>
</dbReference>
<dbReference type="AlphaFoldDB" id="A0A644YUS3"/>
<dbReference type="GO" id="GO:0005886">
    <property type="term" value="C:plasma membrane"/>
    <property type="evidence" value="ECO:0007669"/>
    <property type="project" value="UniProtKB-SubCell"/>
</dbReference>
<name>A0A644YUS3_9ZZZZ</name>
<comment type="subcellular location">
    <subcellularLocation>
        <location evidence="1">Cell membrane</location>
        <topology evidence="1">Multi-pass membrane protein</topology>
    </subcellularLocation>
</comment>
<feature type="transmembrane region" description="Helical" evidence="8">
    <location>
        <begin position="45"/>
        <end position="63"/>
    </location>
</feature>
<sequence>MKTGSLKWMVRTALLAALSLVLMYIETPPLFGTPFLKLDLADVPAALSGLAFGPLSGVMVVLIKNLVHLLFTDSAGIGQLANFLYGSILVLSISLSSKIKLVKHTTINLLVTGAIGTVIMTIAAYFINLHVIFPMYTLFMPMEALIAFLPAVIAFNLTKGAVVTALSALLFWRIKDFLVQ</sequence>
<dbReference type="InterPro" id="IPR025720">
    <property type="entry name" value="RibU"/>
</dbReference>
<evidence type="ECO:0000256" key="6">
    <source>
        <dbReference type="ARBA" id="ARBA00022989"/>
    </source>
</evidence>
<evidence type="ECO:0000256" key="4">
    <source>
        <dbReference type="ARBA" id="ARBA00022475"/>
    </source>
</evidence>
<feature type="transmembrane region" description="Helical" evidence="8">
    <location>
        <begin position="6"/>
        <end position="25"/>
    </location>
</feature>
<evidence type="ECO:0000256" key="1">
    <source>
        <dbReference type="ARBA" id="ARBA00004651"/>
    </source>
</evidence>
<organism evidence="9">
    <name type="scientific">bioreactor metagenome</name>
    <dbReference type="NCBI Taxonomy" id="1076179"/>
    <lineage>
        <taxon>unclassified sequences</taxon>
        <taxon>metagenomes</taxon>
        <taxon>ecological metagenomes</taxon>
    </lineage>
</organism>
<dbReference type="InterPro" id="IPR024529">
    <property type="entry name" value="ECF_trnsprt_substrate-spec"/>
</dbReference>
<evidence type="ECO:0000256" key="7">
    <source>
        <dbReference type="ARBA" id="ARBA00023136"/>
    </source>
</evidence>
<reference evidence="9" key="1">
    <citation type="submission" date="2019-08" db="EMBL/GenBank/DDBJ databases">
        <authorList>
            <person name="Kucharzyk K."/>
            <person name="Murdoch R.W."/>
            <person name="Higgins S."/>
            <person name="Loffler F."/>
        </authorList>
    </citation>
    <scope>NUCLEOTIDE SEQUENCE</scope>
</reference>
<dbReference type="PANTHER" id="PTHR38438:SF1">
    <property type="entry name" value="RIBOFLAVIN TRANSPORTER RIBU"/>
    <property type="match status" value="1"/>
</dbReference>
<evidence type="ECO:0000313" key="9">
    <source>
        <dbReference type="EMBL" id="MPM32276.1"/>
    </source>
</evidence>
<evidence type="ECO:0000256" key="5">
    <source>
        <dbReference type="ARBA" id="ARBA00022692"/>
    </source>
</evidence>
<evidence type="ECO:0000256" key="2">
    <source>
        <dbReference type="ARBA" id="ARBA00005540"/>
    </source>
</evidence>
<keyword evidence="6 8" id="KW-1133">Transmembrane helix</keyword>
<proteinExistence type="inferred from homology"/>
<dbReference type="PIRSF" id="PIRSF037778">
    <property type="entry name" value="UCP037778_transp_RibU"/>
    <property type="match status" value="1"/>
</dbReference>
<evidence type="ECO:0000256" key="3">
    <source>
        <dbReference type="ARBA" id="ARBA00022448"/>
    </source>
</evidence>
<accession>A0A644YUS3</accession>
<comment type="caution">
    <text evidence="9">The sequence shown here is derived from an EMBL/GenBank/DDBJ whole genome shotgun (WGS) entry which is preliminary data.</text>
</comment>
<keyword evidence="7 8" id="KW-0472">Membrane</keyword>
<keyword evidence="4" id="KW-1003">Cell membrane</keyword>
<keyword evidence="5 8" id="KW-0812">Transmembrane</keyword>